<dbReference type="Proteomes" id="UP000295131">
    <property type="component" value="Unassembled WGS sequence"/>
</dbReference>
<protein>
    <submittedName>
        <fullName evidence="1">Uncharacterized protein</fullName>
    </submittedName>
</protein>
<organism evidence="1 2">
    <name type="scientific">Pseudohoeflea suaedae</name>
    <dbReference type="NCBI Taxonomy" id="877384"/>
    <lineage>
        <taxon>Bacteria</taxon>
        <taxon>Pseudomonadati</taxon>
        <taxon>Pseudomonadota</taxon>
        <taxon>Alphaproteobacteria</taxon>
        <taxon>Hyphomicrobiales</taxon>
        <taxon>Rhizobiaceae</taxon>
        <taxon>Pseudohoeflea</taxon>
    </lineage>
</organism>
<dbReference type="AlphaFoldDB" id="A0A4R5PJ59"/>
<name>A0A4R5PJ59_9HYPH</name>
<accession>A0A4R5PJ59</accession>
<dbReference type="EMBL" id="SMSI01000002">
    <property type="protein sequence ID" value="TDH35687.1"/>
    <property type="molecule type" value="Genomic_DNA"/>
</dbReference>
<reference evidence="1 2" key="1">
    <citation type="journal article" date="2013" name="Int. J. Syst. Evol. Microbiol.">
        <title>Hoeflea suaedae sp. nov., an endophytic bacterium isolated from the root of the halophyte Suaeda maritima.</title>
        <authorList>
            <person name="Chung E.J."/>
            <person name="Park J.A."/>
            <person name="Pramanik P."/>
            <person name="Bibi F."/>
            <person name="Jeon C.O."/>
            <person name="Chung Y.R."/>
        </authorList>
    </citation>
    <scope>NUCLEOTIDE SEQUENCE [LARGE SCALE GENOMIC DNA]</scope>
    <source>
        <strain evidence="1 2">YC6898</strain>
    </source>
</reference>
<proteinExistence type="predicted"/>
<dbReference type="RefSeq" id="WP_133284387.1">
    <property type="nucleotide sequence ID" value="NZ_SMSI01000002.1"/>
</dbReference>
<sequence>MAKFKKGDRVRSLKDENTHDGFMAAGSLATVDENNSICPYVIFDGQTCAWAIHEEDIEPAKPASNFKVGDRVRILDTVPSGWWFEPGMEATIDFIDEGELPYQIGFDGISVGFDGISVGFVGDVHIELVETKPQPHFNVGDLVTGEHWMYGGDLTGKVIEVDVGCEIAEYRIADGWLKTGTVKAAQPKPAHIVCLLDDKGSPKPSASPHPHYSEAEATKEAECLALKHPGKRFAVYSPGAVREAETVTTTKAVLKAA</sequence>
<dbReference type="OrthoDB" id="8410940at2"/>
<gene>
    <name evidence="1" type="ORF">E2A64_10120</name>
</gene>
<comment type="caution">
    <text evidence="1">The sequence shown here is derived from an EMBL/GenBank/DDBJ whole genome shotgun (WGS) entry which is preliminary data.</text>
</comment>
<evidence type="ECO:0000313" key="2">
    <source>
        <dbReference type="Proteomes" id="UP000295131"/>
    </source>
</evidence>
<evidence type="ECO:0000313" key="1">
    <source>
        <dbReference type="EMBL" id="TDH35687.1"/>
    </source>
</evidence>
<keyword evidence="2" id="KW-1185">Reference proteome</keyword>